<dbReference type="Proteomes" id="UP000656804">
    <property type="component" value="Unassembled WGS sequence"/>
</dbReference>
<evidence type="ECO:0000313" key="3">
    <source>
        <dbReference type="Proteomes" id="UP000656804"/>
    </source>
</evidence>
<evidence type="ECO:0000313" key="2">
    <source>
        <dbReference type="EMBL" id="MBF4161199.1"/>
    </source>
</evidence>
<feature type="transmembrane region" description="Helical" evidence="1">
    <location>
        <begin position="21"/>
        <end position="43"/>
    </location>
</feature>
<proteinExistence type="predicted"/>
<sequence length="215" mass="21859">MSGRHAARRHAAPRRRPRLRTVLPALAGVTVLTVGGMGTYAYWTDSATVQGGALVSGSLDLTIDGQQGNPTSYTWSALATSGLAPGESRAAVMTVANAGDVPFTYHATGASGGDAGLRGTMTIRVVLGGVKVPDNDNAYPIQETCSGGTDTFDAHLDASGAVQVLPTGGGTDPRLAKSASIGVCVQVTMDSDAPDSVQGKTYQPSFTFTAAQATS</sequence>
<reference evidence="2" key="1">
    <citation type="submission" date="2020-11" db="EMBL/GenBank/DDBJ databases">
        <title>Nocardioides sp. CBS4Y-1, whole genome shotgun sequence.</title>
        <authorList>
            <person name="Tuo L."/>
        </authorList>
    </citation>
    <scope>NUCLEOTIDE SEQUENCE</scope>
    <source>
        <strain evidence="2">CBS4Y-1</strain>
    </source>
</reference>
<comment type="caution">
    <text evidence="2">The sequence shown here is derived from an EMBL/GenBank/DDBJ whole genome shotgun (WGS) entry which is preliminary data.</text>
</comment>
<organism evidence="2 3">
    <name type="scientific">Nocardioides acrostichi</name>
    <dbReference type="NCBI Taxonomy" id="2784339"/>
    <lineage>
        <taxon>Bacteria</taxon>
        <taxon>Bacillati</taxon>
        <taxon>Actinomycetota</taxon>
        <taxon>Actinomycetes</taxon>
        <taxon>Propionibacteriales</taxon>
        <taxon>Nocardioidaceae</taxon>
        <taxon>Nocardioides</taxon>
    </lineage>
</organism>
<evidence type="ECO:0000256" key="1">
    <source>
        <dbReference type="SAM" id="Phobius"/>
    </source>
</evidence>
<keyword evidence="1" id="KW-0812">Transmembrane</keyword>
<keyword evidence="1" id="KW-1133">Transmembrane helix</keyword>
<dbReference type="InterPro" id="IPR023833">
    <property type="entry name" value="Signal_pept_SipW-depend-type"/>
</dbReference>
<accession>A0A930YC74</accession>
<dbReference type="RefSeq" id="WP_194502449.1">
    <property type="nucleotide sequence ID" value="NZ_JADIVZ010000002.1"/>
</dbReference>
<dbReference type="EMBL" id="JADIVZ010000002">
    <property type="protein sequence ID" value="MBF4161199.1"/>
    <property type="molecule type" value="Genomic_DNA"/>
</dbReference>
<dbReference type="AlphaFoldDB" id="A0A930YC74"/>
<protein>
    <submittedName>
        <fullName evidence="2">Uncharacterized protein</fullName>
    </submittedName>
</protein>
<keyword evidence="1" id="KW-0472">Membrane</keyword>
<dbReference type="NCBIfam" id="TIGR04088">
    <property type="entry name" value="cognate_SipW"/>
    <property type="match status" value="1"/>
</dbReference>
<name>A0A930YC74_9ACTN</name>
<keyword evidence="3" id="KW-1185">Reference proteome</keyword>
<gene>
    <name evidence="2" type="ORF">ISG29_05805</name>
</gene>